<dbReference type="InterPro" id="IPR002810">
    <property type="entry name" value="NfeD-like_C"/>
</dbReference>
<feature type="domain" description="NfeD integral membrane" evidence="7">
    <location>
        <begin position="4"/>
        <end position="67"/>
    </location>
</feature>
<protein>
    <submittedName>
        <fullName evidence="9">NfeD-like C-terminal, partner-binding</fullName>
    </submittedName>
</protein>
<reference evidence="8 10" key="1">
    <citation type="journal article" date="2016" name="Genome Announc.">
        <title>Complete Genome Sequence of the Amino Acid-Fermenting Clostridium propionicum X2 (DSM 1682).</title>
        <authorList>
            <person name="Poehlein A."/>
            <person name="Schlien K."/>
            <person name="Chowdhury N.P."/>
            <person name="Gottschalk G."/>
            <person name="Buckel W."/>
            <person name="Daniel R."/>
        </authorList>
    </citation>
    <scope>NUCLEOTIDE SEQUENCE [LARGE SCALE GENOMIC DNA]</scope>
    <source>
        <strain evidence="8 10">X2</strain>
    </source>
</reference>
<reference evidence="10" key="2">
    <citation type="submission" date="2016-01" db="EMBL/GenBank/DDBJ databases">
        <authorList>
            <person name="Poehlein A."/>
            <person name="Schlien K."/>
            <person name="Gottschalk G."/>
            <person name="Buckel W."/>
            <person name="Daniel R."/>
        </authorList>
    </citation>
    <scope>NUCLEOTIDE SEQUENCE [LARGE SCALE GENOMIC DNA]</scope>
    <source>
        <strain evidence="10">X2</strain>
    </source>
</reference>
<organism evidence="9 11">
    <name type="scientific">Anaerotignum propionicum DSM 1682</name>
    <dbReference type="NCBI Taxonomy" id="991789"/>
    <lineage>
        <taxon>Bacteria</taxon>
        <taxon>Bacillati</taxon>
        <taxon>Bacillota</taxon>
        <taxon>Clostridia</taxon>
        <taxon>Lachnospirales</taxon>
        <taxon>Anaerotignaceae</taxon>
        <taxon>Anaerotignum</taxon>
    </lineage>
</organism>
<gene>
    <name evidence="8" type="ORF">CPRO_22620</name>
    <name evidence="9" type="ORF">SAMN02745151_02633</name>
</gene>
<feature type="domain" description="NfeD-like C-terminal" evidence="6">
    <location>
        <begin position="96"/>
        <end position="150"/>
    </location>
</feature>
<evidence type="ECO:0000313" key="11">
    <source>
        <dbReference type="Proteomes" id="UP000184204"/>
    </source>
</evidence>
<dbReference type="Pfam" id="PF24961">
    <property type="entry name" value="NfeD_membrane"/>
    <property type="match status" value="1"/>
</dbReference>
<dbReference type="EMBL" id="FQUA01000014">
    <property type="protein sequence ID" value="SHF05016.1"/>
    <property type="molecule type" value="Genomic_DNA"/>
</dbReference>
<evidence type="ECO:0000256" key="4">
    <source>
        <dbReference type="ARBA" id="ARBA00023136"/>
    </source>
</evidence>
<dbReference type="PANTHER" id="PTHR33507:SF3">
    <property type="entry name" value="INNER MEMBRANE PROTEIN YBBJ"/>
    <property type="match status" value="1"/>
</dbReference>
<keyword evidence="3 5" id="KW-1133">Transmembrane helix</keyword>
<dbReference type="KEGG" id="cpro:CPRO_22620"/>
<evidence type="ECO:0000256" key="1">
    <source>
        <dbReference type="ARBA" id="ARBA00004141"/>
    </source>
</evidence>
<dbReference type="AlphaFoldDB" id="A0A0X8VD56"/>
<keyword evidence="2 5" id="KW-0812">Transmembrane</keyword>
<reference evidence="11" key="3">
    <citation type="submission" date="2016-11" db="EMBL/GenBank/DDBJ databases">
        <authorList>
            <person name="Jaros S."/>
            <person name="Januszkiewicz K."/>
            <person name="Wedrychowicz H."/>
        </authorList>
    </citation>
    <scope>NUCLEOTIDE SEQUENCE [LARGE SCALE GENOMIC DNA]</scope>
    <source>
        <strain evidence="11">DSM 1682</strain>
    </source>
</reference>
<keyword evidence="10" id="KW-1185">Reference proteome</keyword>
<dbReference type="RefSeq" id="WP_066051679.1">
    <property type="nucleotide sequence ID" value="NZ_CP014223.1"/>
</dbReference>
<evidence type="ECO:0000313" key="9">
    <source>
        <dbReference type="EMBL" id="SHF05016.1"/>
    </source>
</evidence>
<evidence type="ECO:0000256" key="5">
    <source>
        <dbReference type="SAM" id="Phobius"/>
    </source>
</evidence>
<dbReference type="InterPro" id="IPR012340">
    <property type="entry name" value="NA-bd_OB-fold"/>
</dbReference>
<comment type="subcellular location">
    <subcellularLocation>
        <location evidence="1">Membrane</location>
        <topology evidence="1">Multi-pass membrane protein</topology>
    </subcellularLocation>
</comment>
<dbReference type="Pfam" id="PF01957">
    <property type="entry name" value="NfeD"/>
    <property type="match status" value="1"/>
</dbReference>
<proteinExistence type="predicted"/>
<evidence type="ECO:0000259" key="7">
    <source>
        <dbReference type="Pfam" id="PF24961"/>
    </source>
</evidence>
<reference evidence="9" key="4">
    <citation type="submission" date="2016-11" db="EMBL/GenBank/DDBJ databases">
        <authorList>
            <person name="Varghese N."/>
            <person name="Submissions S."/>
        </authorList>
    </citation>
    <scope>NUCLEOTIDE SEQUENCE</scope>
    <source>
        <strain evidence="9">DSM 1682</strain>
    </source>
</reference>
<accession>A0A0X8VD56</accession>
<evidence type="ECO:0000256" key="2">
    <source>
        <dbReference type="ARBA" id="ARBA00022692"/>
    </source>
</evidence>
<evidence type="ECO:0000313" key="8">
    <source>
        <dbReference type="EMBL" id="AMJ41829.1"/>
    </source>
</evidence>
<feature type="transmembrane region" description="Helical" evidence="5">
    <location>
        <begin position="46"/>
        <end position="70"/>
    </location>
</feature>
<feature type="transmembrane region" description="Helical" evidence="5">
    <location>
        <begin position="6"/>
        <end position="34"/>
    </location>
</feature>
<dbReference type="SUPFAM" id="SSF141322">
    <property type="entry name" value="NfeD domain-like"/>
    <property type="match status" value="1"/>
</dbReference>
<evidence type="ECO:0000313" key="10">
    <source>
        <dbReference type="Proteomes" id="UP000068026"/>
    </source>
</evidence>
<dbReference type="Gene3D" id="2.40.50.140">
    <property type="entry name" value="Nucleic acid-binding proteins"/>
    <property type="match status" value="1"/>
</dbReference>
<dbReference type="Proteomes" id="UP000068026">
    <property type="component" value="Chromosome"/>
</dbReference>
<keyword evidence="4 5" id="KW-0472">Membrane</keyword>
<evidence type="ECO:0000259" key="6">
    <source>
        <dbReference type="Pfam" id="PF01957"/>
    </source>
</evidence>
<dbReference type="GO" id="GO:0005886">
    <property type="term" value="C:plasma membrane"/>
    <property type="evidence" value="ECO:0007669"/>
    <property type="project" value="TreeGrafter"/>
</dbReference>
<sequence length="154" mass="17099">MLPWIVVLAILGLILVFAEMLIPGFGVFGVFGILSLLCSTIMAAKIYGVIVFMILLIALVALFFIMLMIAKKSGLYNKVVLYDRLESKDFDETRLEGLIGKIGVTQTTLRPYGVAEIDENNYDVCSLGDFIDKGKRVKVVQISGKTVTVKEWEE</sequence>
<dbReference type="PANTHER" id="PTHR33507">
    <property type="entry name" value="INNER MEMBRANE PROTEIN YBBJ"/>
    <property type="match status" value="1"/>
</dbReference>
<dbReference type="Proteomes" id="UP000184204">
    <property type="component" value="Unassembled WGS sequence"/>
</dbReference>
<dbReference type="InterPro" id="IPR052165">
    <property type="entry name" value="Membrane_assoc_protease"/>
</dbReference>
<dbReference type="OrthoDB" id="9806253at2"/>
<evidence type="ECO:0000256" key="3">
    <source>
        <dbReference type="ARBA" id="ARBA00022989"/>
    </source>
</evidence>
<name>A0A0X8VD56_ANAPI</name>
<dbReference type="EMBL" id="CP014223">
    <property type="protein sequence ID" value="AMJ41829.1"/>
    <property type="molecule type" value="Genomic_DNA"/>
</dbReference>
<dbReference type="InterPro" id="IPR056739">
    <property type="entry name" value="NfeD_membrane"/>
</dbReference>